<evidence type="ECO:0000313" key="5">
    <source>
        <dbReference type="Proteomes" id="UP000690515"/>
    </source>
</evidence>
<evidence type="ECO:0000256" key="3">
    <source>
        <dbReference type="ARBA" id="ARBA00035643"/>
    </source>
</evidence>
<comment type="similarity">
    <text evidence="3">Belongs to the gas vesicle GvpF/GvpL family.</text>
</comment>
<dbReference type="PANTHER" id="PTHR36852:SF1">
    <property type="entry name" value="PROTEIN GVPL 2"/>
    <property type="match status" value="1"/>
</dbReference>
<organism evidence="4 5">
    <name type="scientific">Zooshikella harenae</name>
    <dbReference type="NCBI Taxonomy" id="2827238"/>
    <lineage>
        <taxon>Bacteria</taxon>
        <taxon>Pseudomonadati</taxon>
        <taxon>Pseudomonadota</taxon>
        <taxon>Gammaproteobacteria</taxon>
        <taxon>Oceanospirillales</taxon>
        <taxon>Zooshikellaceae</taxon>
        <taxon>Zooshikella</taxon>
    </lineage>
</organism>
<evidence type="ECO:0000313" key="4">
    <source>
        <dbReference type="EMBL" id="MBU2712031.1"/>
    </source>
</evidence>
<proteinExistence type="inferred from homology"/>
<dbReference type="PANTHER" id="PTHR36852">
    <property type="entry name" value="PROTEIN GVPL 2"/>
    <property type="match status" value="1"/>
</dbReference>
<keyword evidence="1" id="KW-0304">Gas vesicle</keyword>
<reference evidence="4 5" key="1">
    <citation type="submission" date="2021-04" db="EMBL/GenBank/DDBJ databases">
        <authorList>
            <person name="Pira H."/>
            <person name="Risdian C."/>
            <person name="Wink J."/>
        </authorList>
    </citation>
    <scope>NUCLEOTIDE SEQUENCE [LARGE SCALE GENOMIC DNA]</scope>
    <source>
        <strain evidence="4 5">WH53</strain>
    </source>
</reference>
<accession>A0ABS5ZD78</accession>
<evidence type="ECO:0000256" key="2">
    <source>
        <dbReference type="ARBA" id="ARBA00035108"/>
    </source>
</evidence>
<name>A0ABS5ZD78_9GAMM</name>
<comment type="caution">
    <text evidence="4">The sequence shown here is derived from an EMBL/GenBank/DDBJ whole genome shotgun (WGS) entry which is preliminary data.</text>
</comment>
<dbReference type="RefSeq" id="WP_215820222.1">
    <property type="nucleotide sequence ID" value="NZ_JAGSOY010000029.1"/>
</dbReference>
<keyword evidence="5" id="KW-1185">Reference proteome</keyword>
<gene>
    <name evidence="4" type="ORF">KCG35_13250</name>
</gene>
<sequence>MQVIQLAPDEALYLYGFQSGAQPVPTELYGLNEYQPVMSCTHVGLTAYISKVKAHDFTGPKGEAQLQDVQWLTQNAKRHDAVLEALMVQGDVFPVTFGSLFSSLQKLMDTMLVQRRKIANCLKRVAACREWGVQGILDRSVALDVRLAEALQQAPTHLSDSPGRRHLQVQRLRRELERSTDRWLATEMDRIATALTVNVHGFYDRQRQTVDQQVLNWAFLVQRQHEQSFFTGLAAQQEEAKKYGLDLSCKGPWPPYSFCRDAEE</sequence>
<evidence type="ECO:0000256" key="1">
    <source>
        <dbReference type="ARBA" id="ARBA00022987"/>
    </source>
</evidence>
<dbReference type="InterPro" id="IPR009430">
    <property type="entry name" value="GvpL/GvpF"/>
</dbReference>
<protein>
    <submittedName>
        <fullName evidence="4">GvpL/GvpF family gas vesicle protein</fullName>
    </submittedName>
</protein>
<dbReference type="Pfam" id="PF06386">
    <property type="entry name" value="GvpL_GvpF"/>
    <property type="match status" value="1"/>
</dbReference>
<comment type="subcellular location">
    <subcellularLocation>
        <location evidence="2">Gas vesicle</location>
    </subcellularLocation>
</comment>
<dbReference type="EMBL" id="JAGSOY010000029">
    <property type="protein sequence ID" value="MBU2712031.1"/>
    <property type="molecule type" value="Genomic_DNA"/>
</dbReference>
<dbReference type="Proteomes" id="UP000690515">
    <property type="component" value="Unassembled WGS sequence"/>
</dbReference>